<dbReference type="STRING" id="1094619.G4YDX4"/>
<dbReference type="RefSeq" id="XP_009516267.1">
    <property type="nucleotide sequence ID" value="XM_009517972.1"/>
</dbReference>
<dbReference type="InParanoid" id="G4YDX4"/>
<dbReference type="Proteomes" id="UP000002640">
    <property type="component" value="Unassembled WGS sequence"/>
</dbReference>
<feature type="domain" description="Exocyst complex component Sec10-like alpha-helical bundle" evidence="6">
    <location>
        <begin position="594"/>
        <end position="803"/>
    </location>
</feature>
<keyword evidence="4" id="KW-0175">Coiled coil</keyword>
<evidence type="ECO:0000259" key="7">
    <source>
        <dbReference type="Pfam" id="PF20667"/>
    </source>
</evidence>
<dbReference type="InterPro" id="IPR048627">
    <property type="entry name" value="Sec10_HB"/>
</dbReference>
<organism evidence="8 9">
    <name type="scientific">Phytophthora sojae (strain P6497)</name>
    <name type="common">Soybean stem and root rot agent</name>
    <name type="synonym">Phytophthora megasperma f. sp. glycines</name>
    <dbReference type="NCBI Taxonomy" id="1094619"/>
    <lineage>
        <taxon>Eukaryota</taxon>
        <taxon>Sar</taxon>
        <taxon>Stramenopiles</taxon>
        <taxon>Oomycota</taxon>
        <taxon>Peronosporomycetes</taxon>
        <taxon>Peronosporales</taxon>
        <taxon>Peronosporaceae</taxon>
        <taxon>Phytophthora</taxon>
    </lineage>
</organism>
<gene>
    <name evidence="8" type="ORF">PHYSODRAFT_471708</name>
</gene>
<evidence type="ECO:0000313" key="9">
    <source>
        <dbReference type="Proteomes" id="UP000002640"/>
    </source>
</evidence>
<dbReference type="GO" id="GO:0006887">
    <property type="term" value="P:exocytosis"/>
    <property type="evidence" value="ECO:0007669"/>
    <property type="project" value="UniProtKB-KW"/>
</dbReference>
<feature type="compositionally biased region" description="Low complexity" evidence="5">
    <location>
        <begin position="332"/>
        <end position="352"/>
    </location>
</feature>
<dbReference type="InterPro" id="IPR009976">
    <property type="entry name" value="Sec10-like"/>
</dbReference>
<evidence type="ECO:0000256" key="4">
    <source>
        <dbReference type="ARBA" id="ARBA00023054"/>
    </source>
</evidence>
<dbReference type="Pfam" id="PF20667">
    <property type="entry name" value="Sec10_N"/>
    <property type="match status" value="1"/>
</dbReference>
<feature type="compositionally biased region" description="Low complexity" evidence="5">
    <location>
        <begin position="467"/>
        <end position="501"/>
    </location>
</feature>
<dbReference type="OMA" id="PLCKHHY"/>
<dbReference type="PANTHER" id="PTHR12100">
    <property type="entry name" value="SEC10"/>
    <property type="match status" value="1"/>
</dbReference>
<reference evidence="8 9" key="1">
    <citation type="journal article" date="2006" name="Science">
        <title>Phytophthora genome sequences uncover evolutionary origins and mechanisms of pathogenesis.</title>
        <authorList>
            <person name="Tyler B.M."/>
            <person name="Tripathy S."/>
            <person name="Zhang X."/>
            <person name="Dehal P."/>
            <person name="Jiang R.H."/>
            <person name="Aerts A."/>
            <person name="Arredondo F.D."/>
            <person name="Baxter L."/>
            <person name="Bensasson D."/>
            <person name="Beynon J.L."/>
            <person name="Chapman J."/>
            <person name="Damasceno C.M."/>
            <person name="Dorrance A.E."/>
            <person name="Dou D."/>
            <person name="Dickerman A.W."/>
            <person name="Dubchak I.L."/>
            <person name="Garbelotto M."/>
            <person name="Gijzen M."/>
            <person name="Gordon S.G."/>
            <person name="Govers F."/>
            <person name="Grunwald N.J."/>
            <person name="Huang W."/>
            <person name="Ivors K.L."/>
            <person name="Jones R.W."/>
            <person name="Kamoun S."/>
            <person name="Krampis K."/>
            <person name="Lamour K.H."/>
            <person name="Lee M.K."/>
            <person name="McDonald W.H."/>
            <person name="Medina M."/>
            <person name="Meijer H.J."/>
            <person name="Nordberg E.K."/>
            <person name="Maclean D.J."/>
            <person name="Ospina-Giraldo M.D."/>
            <person name="Morris P.F."/>
            <person name="Phuntumart V."/>
            <person name="Putnam N.H."/>
            <person name="Rash S."/>
            <person name="Rose J.K."/>
            <person name="Sakihama Y."/>
            <person name="Salamov A.A."/>
            <person name="Savidor A."/>
            <person name="Scheuring C.F."/>
            <person name="Smith B.M."/>
            <person name="Sobral B.W."/>
            <person name="Terry A."/>
            <person name="Torto-Alalibo T.A."/>
            <person name="Win J."/>
            <person name="Xu Z."/>
            <person name="Zhang H."/>
            <person name="Grigoriev I.V."/>
            <person name="Rokhsar D.S."/>
            <person name="Boore J.L."/>
        </authorList>
    </citation>
    <scope>NUCLEOTIDE SEQUENCE [LARGE SCALE GENOMIC DNA]</scope>
    <source>
        <strain evidence="8 9">P6497</strain>
    </source>
</reference>
<evidence type="ECO:0000256" key="1">
    <source>
        <dbReference type="ARBA" id="ARBA00006572"/>
    </source>
</evidence>
<evidence type="ECO:0000256" key="3">
    <source>
        <dbReference type="ARBA" id="ARBA00022483"/>
    </source>
</evidence>
<dbReference type="GO" id="GO:0006893">
    <property type="term" value="P:Golgi to plasma membrane transport"/>
    <property type="evidence" value="ECO:0007669"/>
    <property type="project" value="TreeGrafter"/>
</dbReference>
<dbReference type="AlphaFoldDB" id="G4YDX4"/>
<name>G4YDX4_PHYSP</name>
<dbReference type="InterPro" id="IPR048625">
    <property type="entry name" value="Sec10_N"/>
</dbReference>
<protein>
    <submittedName>
        <fullName evidence="8">Uncharacterized protein</fullName>
    </submittedName>
</protein>
<feature type="region of interest" description="Disordered" evidence="5">
    <location>
        <begin position="386"/>
        <end position="418"/>
    </location>
</feature>
<keyword evidence="3" id="KW-0268">Exocytosis</keyword>
<feature type="domain" description="Exocyst complex component Sec10-like alpha-helical bundle" evidence="6">
    <location>
        <begin position="169"/>
        <end position="510"/>
    </location>
</feature>
<sequence length="824" mass="91598">MVDELLSSTWEPIDPTFDTSSTTNKGRLVRHASFTQQTTSLNALQSVLTESIDRLVQHRKVVSNRIAELEQDSRRVSGKFQEGLVKPDLLLNDICAQMEDLEERFTKVSSSAVLIGDKLSGLDGERSRVLETDELMEALLALNDPSSKLTKSSNRLFNILHDPNQLREASRIVKKMSVFSSELSSPTIAYAVAEIERLSQTTENDLLTEFTNEQQKGNLAGMHKCAESLIEYNDKEKVADRYVWNVMCDRLAKAAGEPAASSLDPIEDLDALFTKILTICTEQFPVIDSVFPAVACDSIRELLVERLFNDPAFGILSFLDQFLSTRRYTEPSGASSNTADSSSTSDSDPVLSTSMQNNRSYVKLLCAAYEKTCAMVSEIETIEKSNQADTHKREGFFNQDNDDHSRERKPAGESSDRERIHTFLNLQMHSLFGNHREKYLTTELDLLQSQFKNIFATVQFPKPPVVSKSKGGTSKSKTSATSAASTTSSTQSPSASSTQLVSSASTTSISSSSFEKDGGVLQLEGSLVFFESLRGLVEDDAVPTKYAEVIDETIERCEIILKDSELRGELVTKVFTSFVASFGDEYLGALLKRIDFLDEQFETCIAPSQEDSPTQLTICQESKRKCLDKLESSISAALQQALTVIEKTVGQILAANQGKTDFLGGQASMSLSSSKACQKCTEYLQPLVETICRVLIEENCDRFLVALAQSFKELYLQHLRKFRFDPDGACMLLRDVSEYRQAFRSPSHPVAVDEIFDLLHEIANVFALPPENLGGFVREGKLATLNKQTLQHIVKRRWDYKTNAEKIAASLKDAKQDAKDEKST</sequence>
<dbReference type="GeneID" id="20654132"/>
<evidence type="ECO:0000256" key="5">
    <source>
        <dbReference type="SAM" id="MobiDB-lite"/>
    </source>
</evidence>
<feature type="region of interest" description="Disordered" evidence="5">
    <location>
        <begin position="464"/>
        <end position="501"/>
    </location>
</feature>
<keyword evidence="2" id="KW-0813">Transport</keyword>
<keyword evidence="9" id="KW-1185">Reference proteome</keyword>
<dbReference type="KEGG" id="psoj:PHYSODRAFT_471708"/>
<accession>G4YDX4</accession>
<evidence type="ECO:0000259" key="6">
    <source>
        <dbReference type="Pfam" id="PF07393"/>
    </source>
</evidence>
<dbReference type="GO" id="GO:0000145">
    <property type="term" value="C:exocyst"/>
    <property type="evidence" value="ECO:0007669"/>
    <property type="project" value="TreeGrafter"/>
</dbReference>
<feature type="region of interest" description="Disordered" evidence="5">
    <location>
        <begin position="330"/>
        <end position="352"/>
    </location>
</feature>
<dbReference type="PANTHER" id="PTHR12100:SF0">
    <property type="entry name" value="EXOCYST COMPLEX COMPONENT 5"/>
    <property type="match status" value="1"/>
</dbReference>
<feature type="domain" description="Exocyst complex component Sec10 N-terminal" evidence="7">
    <location>
        <begin position="49"/>
        <end position="150"/>
    </location>
</feature>
<comment type="similarity">
    <text evidence="1">Belongs to the SEC10 family.</text>
</comment>
<dbReference type="Pfam" id="PF07393">
    <property type="entry name" value="Sec10_HB"/>
    <property type="match status" value="2"/>
</dbReference>
<evidence type="ECO:0000313" key="8">
    <source>
        <dbReference type="EMBL" id="EGZ28992.1"/>
    </source>
</evidence>
<feature type="compositionally biased region" description="Basic and acidic residues" evidence="5">
    <location>
        <begin position="389"/>
        <end position="418"/>
    </location>
</feature>
<proteinExistence type="inferred from homology"/>
<evidence type="ECO:0000256" key="2">
    <source>
        <dbReference type="ARBA" id="ARBA00022448"/>
    </source>
</evidence>
<dbReference type="EMBL" id="JH159151">
    <property type="protein sequence ID" value="EGZ28992.1"/>
    <property type="molecule type" value="Genomic_DNA"/>
</dbReference>